<name>A0A814PCT1_9BILA</name>
<evidence type="ECO:0000313" key="2">
    <source>
        <dbReference type="Proteomes" id="UP000663879"/>
    </source>
</evidence>
<organism evidence="1 2">
    <name type="scientific">Brachionus calyciflorus</name>
    <dbReference type="NCBI Taxonomy" id="104777"/>
    <lineage>
        <taxon>Eukaryota</taxon>
        <taxon>Metazoa</taxon>
        <taxon>Spiralia</taxon>
        <taxon>Gnathifera</taxon>
        <taxon>Rotifera</taxon>
        <taxon>Eurotatoria</taxon>
        <taxon>Monogononta</taxon>
        <taxon>Pseudotrocha</taxon>
        <taxon>Ploima</taxon>
        <taxon>Brachionidae</taxon>
        <taxon>Brachionus</taxon>
    </lineage>
</organism>
<feature type="non-terminal residue" evidence="1">
    <location>
        <position position="40"/>
    </location>
</feature>
<accession>A0A814PCT1</accession>
<protein>
    <submittedName>
        <fullName evidence="1">Uncharacterized protein</fullName>
    </submittedName>
</protein>
<evidence type="ECO:0000313" key="1">
    <source>
        <dbReference type="EMBL" id="CAF1104390.1"/>
    </source>
</evidence>
<proteinExistence type="predicted"/>
<dbReference type="Proteomes" id="UP000663879">
    <property type="component" value="Unassembled WGS sequence"/>
</dbReference>
<keyword evidence="2" id="KW-1185">Reference proteome</keyword>
<dbReference type="EMBL" id="CAJNOC010007755">
    <property type="protein sequence ID" value="CAF1104390.1"/>
    <property type="molecule type" value="Genomic_DNA"/>
</dbReference>
<reference evidence="1" key="1">
    <citation type="submission" date="2021-02" db="EMBL/GenBank/DDBJ databases">
        <authorList>
            <person name="Nowell W R."/>
        </authorList>
    </citation>
    <scope>NUCLEOTIDE SEQUENCE</scope>
    <source>
        <strain evidence="1">Ploen Becks lab</strain>
    </source>
</reference>
<sequence>MFFVKSNLSNDELRSRIEAHLMIPLPANPARKDSPIIFLS</sequence>
<dbReference type="AlphaFoldDB" id="A0A814PCT1"/>
<comment type="caution">
    <text evidence="1">The sequence shown here is derived from an EMBL/GenBank/DDBJ whole genome shotgun (WGS) entry which is preliminary data.</text>
</comment>
<gene>
    <name evidence="1" type="ORF">OXX778_LOCUS21313</name>
</gene>